<sequence>MRQWHSIERPSNCDTYNSSKNDLLLRHLSIDRPSTTGKQQQAMRRQMEKHRQYIEEQYKLLKAVEEAVGLHGQRIERLAEAVQPHLQARWGAF</sequence>
<name>A0A225UTX0_9STRA</name>
<comment type="caution">
    <text evidence="1">The sequence shown here is derived from an EMBL/GenBank/DDBJ whole genome shotgun (WGS) entry which is preliminary data.</text>
</comment>
<protein>
    <submittedName>
        <fullName evidence="1">Uncharacterized protein</fullName>
    </submittedName>
</protein>
<accession>A0A225UTX0</accession>
<organism evidence="1 2">
    <name type="scientific">Phytophthora megakarya</name>
    <dbReference type="NCBI Taxonomy" id="4795"/>
    <lineage>
        <taxon>Eukaryota</taxon>
        <taxon>Sar</taxon>
        <taxon>Stramenopiles</taxon>
        <taxon>Oomycota</taxon>
        <taxon>Peronosporomycetes</taxon>
        <taxon>Peronosporales</taxon>
        <taxon>Peronosporaceae</taxon>
        <taxon>Phytophthora</taxon>
    </lineage>
</organism>
<proteinExistence type="predicted"/>
<dbReference type="OrthoDB" id="124848at2759"/>
<evidence type="ECO:0000313" key="2">
    <source>
        <dbReference type="Proteomes" id="UP000198211"/>
    </source>
</evidence>
<dbReference type="Proteomes" id="UP000198211">
    <property type="component" value="Unassembled WGS sequence"/>
</dbReference>
<dbReference type="AlphaFoldDB" id="A0A225UTX0"/>
<gene>
    <name evidence="1" type="ORF">PHMEG_00033496</name>
</gene>
<reference evidence="2" key="1">
    <citation type="submission" date="2017-03" db="EMBL/GenBank/DDBJ databases">
        <title>Phytopthora megakarya and P. palmivora, two closely related causual agents of cacao black pod achieved similar genome size and gene model numbers by different mechanisms.</title>
        <authorList>
            <person name="Ali S."/>
            <person name="Shao J."/>
            <person name="Larry D.J."/>
            <person name="Kronmiller B."/>
            <person name="Shen D."/>
            <person name="Strem M.D."/>
            <person name="Melnick R.L."/>
            <person name="Guiltinan M.J."/>
            <person name="Tyler B.M."/>
            <person name="Meinhardt L.W."/>
            <person name="Bailey B.A."/>
        </authorList>
    </citation>
    <scope>NUCLEOTIDE SEQUENCE [LARGE SCALE GENOMIC DNA]</scope>
    <source>
        <strain evidence="2">zdho120</strain>
    </source>
</reference>
<evidence type="ECO:0000313" key="1">
    <source>
        <dbReference type="EMBL" id="OWY96278.1"/>
    </source>
</evidence>
<dbReference type="EMBL" id="NBNE01011859">
    <property type="protein sequence ID" value="OWY96278.1"/>
    <property type="molecule type" value="Genomic_DNA"/>
</dbReference>
<keyword evidence="2" id="KW-1185">Reference proteome</keyword>